<keyword evidence="1" id="KW-0732">Signal</keyword>
<evidence type="ECO:0000313" key="4">
    <source>
        <dbReference type="Proteomes" id="UP000218807"/>
    </source>
</evidence>
<dbReference type="GO" id="GO:0004252">
    <property type="term" value="F:serine-type endopeptidase activity"/>
    <property type="evidence" value="ECO:0007669"/>
    <property type="project" value="InterPro"/>
</dbReference>
<dbReference type="SUPFAM" id="SSF50494">
    <property type="entry name" value="Trypsin-like serine proteases"/>
    <property type="match status" value="1"/>
</dbReference>
<dbReference type="PANTHER" id="PTHR24260">
    <property type="match status" value="1"/>
</dbReference>
<comment type="caution">
    <text evidence="3">The sequence shown here is derived from an EMBL/GenBank/DDBJ whole genome shotgun (WGS) entry which is preliminary data.</text>
</comment>
<dbReference type="PANTHER" id="PTHR24260:SF136">
    <property type="entry name" value="GH08193P-RELATED"/>
    <property type="match status" value="1"/>
</dbReference>
<dbReference type="PROSITE" id="PS50240">
    <property type="entry name" value="TRYPSIN_DOM"/>
    <property type="match status" value="1"/>
</dbReference>
<dbReference type="Gene3D" id="2.60.120.380">
    <property type="match status" value="1"/>
</dbReference>
<accession>A0A2A5KN85</accession>
<organism evidence="3 4">
    <name type="scientific">Rhizobium sophoriradicis</name>
    <dbReference type="NCBI Taxonomy" id="1535245"/>
    <lineage>
        <taxon>Bacteria</taxon>
        <taxon>Pseudomonadati</taxon>
        <taxon>Pseudomonadota</taxon>
        <taxon>Alphaproteobacteria</taxon>
        <taxon>Hyphomicrobiales</taxon>
        <taxon>Rhizobiaceae</taxon>
        <taxon>Rhizobium/Agrobacterium group</taxon>
        <taxon>Rhizobium</taxon>
    </lineage>
</organism>
<dbReference type="PRINTS" id="PR00722">
    <property type="entry name" value="CHYMOTRYPSIN"/>
</dbReference>
<dbReference type="GO" id="GO:0006508">
    <property type="term" value="P:proteolysis"/>
    <property type="evidence" value="ECO:0007669"/>
    <property type="project" value="InterPro"/>
</dbReference>
<dbReference type="AlphaFoldDB" id="A0A2A5KN85"/>
<evidence type="ECO:0000256" key="1">
    <source>
        <dbReference type="SAM" id="SignalP"/>
    </source>
</evidence>
<name>A0A2A5KN85_9HYPH</name>
<reference evidence="3 4" key="1">
    <citation type="submission" date="2017-09" db="EMBL/GenBank/DDBJ databases">
        <title>Comparative genomics of rhizobia isolated from Phaseolus vulgaris in China.</title>
        <authorList>
            <person name="Tong W."/>
        </authorList>
    </citation>
    <scope>NUCLEOTIDE SEQUENCE [LARGE SCALE GENOMIC DNA]</scope>
    <source>
        <strain evidence="3 4">L101</strain>
    </source>
</reference>
<protein>
    <recommendedName>
        <fullName evidence="2">Peptidase S1 domain-containing protein</fullName>
    </recommendedName>
</protein>
<dbReference type="Pfam" id="PF00089">
    <property type="entry name" value="Trypsin"/>
    <property type="match status" value="1"/>
</dbReference>
<dbReference type="InterPro" id="IPR018114">
    <property type="entry name" value="TRYPSIN_HIS"/>
</dbReference>
<feature type="domain" description="Peptidase S1" evidence="2">
    <location>
        <begin position="86"/>
        <end position="311"/>
    </location>
</feature>
<dbReference type="Gene3D" id="2.40.10.10">
    <property type="entry name" value="Trypsin-like serine proteases"/>
    <property type="match status" value="1"/>
</dbReference>
<feature type="chain" id="PRO_5013377510" description="Peptidase S1 domain-containing protein" evidence="1">
    <location>
        <begin position="32"/>
        <end position="436"/>
    </location>
</feature>
<dbReference type="SMART" id="SM00020">
    <property type="entry name" value="Tryp_SPc"/>
    <property type="match status" value="1"/>
</dbReference>
<evidence type="ECO:0000313" key="3">
    <source>
        <dbReference type="EMBL" id="PCK78475.1"/>
    </source>
</evidence>
<dbReference type="Proteomes" id="UP000218807">
    <property type="component" value="Unassembled WGS sequence"/>
</dbReference>
<dbReference type="InterPro" id="IPR001254">
    <property type="entry name" value="Trypsin_dom"/>
</dbReference>
<dbReference type="PROSITE" id="PS00134">
    <property type="entry name" value="TRYPSIN_HIS"/>
    <property type="match status" value="1"/>
</dbReference>
<proteinExistence type="predicted"/>
<dbReference type="EMBL" id="NXDM01000027">
    <property type="protein sequence ID" value="PCK78475.1"/>
    <property type="molecule type" value="Genomic_DNA"/>
</dbReference>
<sequence>MARVGNAFQPFKYLHVVPIAISLGFASVANAADLKGGFDYAKEENRRILNEIIDQAQEALRTLEKPEDARDARAVRNRRERSQPRIVNGRGTIDYPSVGALLKGSDARSAIAWCSGTLIAADKILTAAHCIAKDPRPNQYKIFLQSAGFVDVKAIDWQEDLYEFPKADVAILHLAAPVLRVTPEAILTNERPIHGTSGTIVGFGRTGGLNEDYGLKREGFIETAPCPAMIKGAPLVCWNFSVEVQNGTIRSNTCNADSGGPLFVYEVVGGRQFRRIAGVTSGGEAEDCLLGDQSYDADVAEYSKWISEKAHLLGEPAPAGEGPVLVTERDVYGQTSKLTEARSEITYPLDVREGIETLMVAMNGDDNGRGRNNFDLYVVRANAGAESVVCREEEPGQFAFCRFENPDPGAWKVVVKRKKGEGTVQVVVTQLPTVVQ</sequence>
<dbReference type="RefSeq" id="WP_096764280.1">
    <property type="nucleotide sequence ID" value="NZ_NXDM01000027.1"/>
</dbReference>
<evidence type="ECO:0000259" key="2">
    <source>
        <dbReference type="PROSITE" id="PS50240"/>
    </source>
</evidence>
<gene>
    <name evidence="3" type="ORF">CPT34_24695</name>
</gene>
<dbReference type="InterPro" id="IPR051333">
    <property type="entry name" value="CLIP_Serine_Protease"/>
</dbReference>
<feature type="signal peptide" evidence="1">
    <location>
        <begin position="1"/>
        <end position="31"/>
    </location>
</feature>
<dbReference type="InterPro" id="IPR043504">
    <property type="entry name" value="Peptidase_S1_PA_chymotrypsin"/>
</dbReference>
<keyword evidence="4" id="KW-1185">Reference proteome</keyword>
<dbReference type="InterPro" id="IPR001314">
    <property type="entry name" value="Peptidase_S1A"/>
</dbReference>
<dbReference type="InterPro" id="IPR009003">
    <property type="entry name" value="Peptidase_S1_PA"/>
</dbReference>